<dbReference type="RefSeq" id="WP_007147489.1">
    <property type="nucleotide sequence ID" value="NZ_AKCI01000001.1"/>
</dbReference>
<dbReference type="EC" id="1.5.1.3" evidence="3"/>
<dbReference type="InterPro" id="IPR024072">
    <property type="entry name" value="DHFR-like_dom_sf"/>
</dbReference>
<dbReference type="Pfam" id="PF00186">
    <property type="entry name" value="DHFR_1"/>
    <property type="match status" value="1"/>
</dbReference>
<comment type="caution">
    <text evidence="10">The sequence shown here is derived from an EMBL/GenBank/DDBJ whole genome shotgun (WGS) entry which is preliminary data.</text>
</comment>
<evidence type="ECO:0000313" key="11">
    <source>
        <dbReference type="Proteomes" id="UP000006415"/>
    </source>
</evidence>
<dbReference type="OrthoDB" id="9804315at2"/>
<proteinExistence type="inferred from homology"/>
<evidence type="ECO:0000259" key="9">
    <source>
        <dbReference type="PROSITE" id="PS51330"/>
    </source>
</evidence>
<dbReference type="STRING" id="857290.HMPREF9156_00421"/>
<dbReference type="eggNOG" id="COG0262">
    <property type="taxonomic scope" value="Bacteria"/>
</dbReference>
<evidence type="ECO:0000256" key="1">
    <source>
        <dbReference type="ARBA" id="ARBA00004903"/>
    </source>
</evidence>
<gene>
    <name evidence="10" type="ORF">HMPREF9156_00421</name>
</gene>
<dbReference type="GO" id="GO:0005829">
    <property type="term" value="C:cytosol"/>
    <property type="evidence" value="ECO:0007669"/>
    <property type="project" value="TreeGrafter"/>
</dbReference>
<dbReference type="CDD" id="cd00209">
    <property type="entry name" value="DHFR"/>
    <property type="match status" value="1"/>
</dbReference>
<evidence type="ECO:0000256" key="3">
    <source>
        <dbReference type="ARBA" id="ARBA00012856"/>
    </source>
</evidence>
<dbReference type="PROSITE" id="PS51330">
    <property type="entry name" value="DHFR_2"/>
    <property type="match status" value="1"/>
</dbReference>
<comment type="pathway">
    <text evidence="1">Cofactor biosynthesis; tetrahydrofolate biosynthesis; 5,6,7,8-tetrahydrofolate from 7,8-dihydrofolate: step 1/1.</text>
</comment>
<dbReference type="UniPathway" id="UPA00077">
    <property type="reaction ID" value="UER00158"/>
</dbReference>
<dbReference type="PANTHER" id="PTHR48069">
    <property type="entry name" value="DIHYDROFOLATE REDUCTASE"/>
    <property type="match status" value="1"/>
</dbReference>
<dbReference type="GO" id="GO:0046452">
    <property type="term" value="P:dihydrofolate metabolic process"/>
    <property type="evidence" value="ECO:0007669"/>
    <property type="project" value="TreeGrafter"/>
</dbReference>
<name>J0LPA1_9BIFI</name>
<dbReference type="GO" id="GO:0050661">
    <property type="term" value="F:NADP binding"/>
    <property type="evidence" value="ECO:0007669"/>
    <property type="project" value="InterPro"/>
</dbReference>
<dbReference type="InterPro" id="IPR017925">
    <property type="entry name" value="DHFR_CS"/>
</dbReference>
<dbReference type="HOGENOM" id="CLU_043966_5_0_11"/>
<dbReference type="AlphaFoldDB" id="J0LPA1"/>
<dbReference type="PANTHER" id="PTHR48069:SF3">
    <property type="entry name" value="DIHYDROFOLATE REDUCTASE"/>
    <property type="match status" value="1"/>
</dbReference>
<comment type="similarity">
    <text evidence="2 7">Belongs to the dihydrofolate reductase family.</text>
</comment>
<evidence type="ECO:0000256" key="5">
    <source>
        <dbReference type="ARBA" id="ARBA00022857"/>
    </source>
</evidence>
<keyword evidence="11" id="KW-1185">Reference proteome</keyword>
<keyword evidence="4" id="KW-0554">One-carbon metabolism</keyword>
<evidence type="ECO:0000256" key="4">
    <source>
        <dbReference type="ARBA" id="ARBA00022563"/>
    </source>
</evidence>
<dbReference type="Proteomes" id="UP000006415">
    <property type="component" value="Unassembled WGS sequence"/>
</dbReference>
<dbReference type="InterPro" id="IPR001796">
    <property type="entry name" value="DHFR_dom"/>
</dbReference>
<keyword evidence="5" id="KW-0521">NADP</keyword>
<feature type="compositionally biased region" description="Acidic residues" evidence="8">
    <location>
        <begin position="18"/>
        <end position="35"/>
    </location>
</feature>
<dbReference type="GO" id="GO:0046654">
    <property type="term" value="P:tetrahydrofolate biosynthetic process"/>
    <property type="evidence" value="ECO:0007669"/>
    <property type="project" value="UniProtKB-UniPathway"/>
</dbReference>
<dbReference type="InterPro" id="IPR012259">
    <property type="entry name" value="DHFR"/>
</dbReference>
<feature type="region of interest" description="Disordered" evidence="8">
    <location>
        <begin position="1"/>
        <end position="35"/>
    </location>
</feature>
<dbReference type="EMBL" id="AGZS01000001">
    <property type="protein sequence ID" value="EJD65657.1"/>
    <property type="molecule type" value="Genomic_DNA"/>
</dbReference>
<keyword evidence="6" id="KW-0560">Oxidoreductase</keyword>
<evidence type="ECO:0000256" key="7">
    <source>
        <dbReference type="RuleBase" id="RU004474"/>
    </source>
</evidence>
<dbReference type="PROSITE" id="PS00075">
    <property type="entry name" value="DHFR_1"/>
    <property type="match status" value="1"/>
</dbReference>
<dbReference type="GO" id="GO:0006730">
    <property type="term" value="P:one-carbon metabolic process"/>
    <property type="evidence" value="ECO:0007669"/>
    <property type="project" value="UniProtKB-KW"/>
</dbReference>
<accession>J0LPA1</accession>
<evidence type="ECO:0000256" key="2">
    <source>
        <dbReference type="ARBA" id="ARBA00009539"/>
    </source>
</evidence>
<dbReference type="Gene3D" id="3.40.430.10">
    <property type="entry name" value="Dihydrofolate Reductase, subunit A"/>
    <property type="match status" value="1"/>
</dbReference>
<reference evidence="10 11" key="1">
    <citation type="submission" date="2012-01" db="EMBL/GenBank/DDBJ databases">
        <title>The Genome Sequence of Scardovia wiggsiae F0424.</title>
        <authorList>
            <consortium name="The Broad Institute Genome Sequencing Platform"/>
            <person name="Earl A."/>
            <person name="Ward D."/>
            <person name="Feldgarden M."/>
            <person name="Gevers D."/>
            <person name="Izard J."/>
            <person name="Ganesan A."/>
            <person name="Baranova O.V."/>
            <person name="Blanton J.M."/>
            <person name="Tanner A.C."/>
            <person name="Mathney J."/>
            <person name="Dewhirst F.E."/>
            <person name="Young S.K."/>
            <person name="Zeng Q."/>
            <person name="Gargeya S."/>
            <person name="Fitzgerald M."/>
            <person name="Haas B."/>
            <person name="Abouelleil A."/>
            <person name="Alvarado L."/>
            <person name="Arachchi H.M."/>
            <person name="Berlin A."/>
            <person name="Chapman S.B."/>
            <person name="Gearin G."/>
            <person name="Goldberg J."/>
            <person name="Griggs A."/>
            <person name="Gujja S."/>
            <person name="Hansen M."/>
            <person name="Heiman D."/>
            <person name="Howarth C."/>
            <person name="Larimer J."/>
            <person name="Lui A."/>
            <person name="MacDonald P.J.P."/>
            <person name="McCowen C."/>
            <person name="Montmayeur A."/>
            <person name="Murphy C."/>
            <person name="Neiman D."/>
            <person name="Pearson M."/>
            <person name="Priest M."/>
            <person name="Roberts A."/>
            <person name="Saif S."/>
            <person name="Shea T."/>
            <person name="Sisk P."/>
            <person name="Stolte C."/>
            <person name="Sykes S."/>
            <person name="Wortman J."/>
            <person name="Nusbaum C."/>
            <person name="Birren B."/>
        </authorList>
    </citation>
    <scope>NUCLEOTIDE SEQUENCE [LARGE SCALE GENOMIC DNA]</scope>
    <source>
        <strain evidence="10 11">F0424</strain>
    </source>
</reference>
<feature type="domain" description="DHFR" evidence="9">
    <location>
        <begin position="42"/>
        <end position="231"/>
    </location>
</feature>
<dbReference type="SUPFAM" id="SSF53597">
    <property type="entry name" value="Dihydrofolate reductase-like"/>
    <property type="match status" value="1"/>
</dbReference>
<evidence type="ECO:0000256" key="6">
    <source>
        <dbReference type="ARBA" id="ARBA00023002"/>
    </source>
</evidence>
<sequence>MEHDSSRSGYHQPRPEPDGPEFSDDAWDDEEPEEGGIDTVPKLNLIWAQAYSQLGQPGAIGARGAIPWHLKEDLQHFKELTVLHPVIMGRRTWESIDPQYRPLSQRDNIVVSRDMGYKAPGASVVDSIDEALHMASQPAIPDDGILRGEIWAIGGAQLYNGLIYRADNIYITDIDVAVEADAFAPDIDDLLQRGVFEVVSDSGWMVPSGQGDIPRYRFRTLHRNDSRYAAE</sequence>
<dbReference type="PRINTS" id="PR00070">
    <property type="entry name" value="DHFR"/>
</dbReference>
<organism evidence="10 11">
    <name type="scientific">Scardovia wiggsiae F0424</name>
    <dbReference type="NCBI Taxonomy" id="857290"/>
    <lineage>
        <taxon>Bacteria</taxon>
        <taxon>Bacillati</taxon>
        <taxon>Actinomycetota</taxon>
        <taxon>Actinomycetes</taxon>
        <taxon>Bifidobacteriales</taxon>
        <taxon>Bifidobacteriaceae</taxon>
        <taxon>Scardovia</taxon>
    </lineage>
</organism>
<protein>
    <recommendedName>
        <fullName evidence="3">dihydrofolate reductase</fullName>
        <ecNumber evidence="3">1.5.1.3</ecNumber>
    </recommendedName>
</protein>
<evidence type="ECO:0000313" key="10">
    <source>
        <dbReference type="EMBL" id="EJD65657.1"/>
    </source>
</evidence>
<evidence type="ECO:0000256" key="8">
    <source>
        <dbReference type="SAM" id="MobiDB-lite"/>
    </source>
</evidence>
<dbReference type="GO" id="GO:0004146">
    <property type="term" value="F:dihydrofolate reductase activity"/>
    <property type="evidence" value="ECO:0007669"/>
    <property type="project" value="UniProtKB-EC"/>
</dbReference>
<dbReference type="GO" id="GO:0046655">
    <property type="term" value="P:folic acid metabolic process"/>
    <property type="evidence" value="ECO:0007669"/>
    <property type="project" value="TreeGrafter"/>
</dbReference>